<evidence type="ECO:0000313" key="2">
    <source>
        <dbReference type="EMBL" id="KAG4418684.1"/>
    </source>
</evidence>
<organism evidence="2 3">
    <name type="scientific">Cadophora malorum</name>
    <dbReference type="NCBI Taxonomy" id="108018"/>
    <lineage>
        <taxon>Eukaryota</taxon>
        <taxon>Fungi</taxon>
        <taxon>Dikarya</taxon>
        <taxon>Ascomycota</taxon>
        <taxon>Pezizomycotina</taxon>
        <taxon>Leotiomycetes</taxon>
        <taxon>Helotiales</taxon>
        <taxon>Ploettnerulaceae</taxon>
        <taxon>Cadophora</taxon>
    </lineage>
</organism>
<feature type="compositionally biased region" description="Pro residues" evidence="1">
    <location>
        <begin position="55"/>
        <end position="65"/>
    </location>
</feature>
<sequence>MSSNKGNNDLPIRPLSEDERQNALEAASIAATAALRNVQTADQTCEAPPEGNEAPSPPPMPPVGEPFPSWMLNSGDWYDRWRAELFARRAEKLDRLRERREANLPQRADLSQSEREQHVSRLPDREARRFRVEAVQGVQISSVWTTETATVVLATVAEEEGDETVRSTLLRIRSSVMKNPDALDCEYIHDLLESIDRRSRPQASN</sequence>
<feature type="region of interest" description="Disordered" evidence="1">
    <location>
        <begin position="1"/>
        <end position="23"/>
    </location>
</feature>
<proteinExistence type="predicted"/>
<name>A0A8H7TBS7_9HELO</name>
<dbReference type="AlphaFoldDB" id="A0A8H7TBS7"/>
<comment type="caution">
    <text evidence="2">The sequence shown here is derived from an EMBL/GenBank/DDBJ whole genome shotgun (WGS) entry which is preliminary data.</text>
</comment>
<evidence type="ECO:0000256" key="1">
    <source>
        <dbReference type="SAM" id="MobiDB-lite"/>
    </source>
</evidence>
<feature type="region of interest" description="Disordered" evidence="1">
    <location>
        <begin position="37"/>
        <end position="66"/>
    </location>
</feature>
<keyword evidence="3" id="KW-1185">Reference proteome</keyword>
<dbReference type="Proteomes" id="UP000664132">
    <property type="component" value="Unassembled WGS sequence"/>
</dbReference>
<accession>A0A8H7TBS7</accession>
<gene>
    <name evidence="2" type="ORF">IFR04_008220</name>
</gene>
<evidence type="ECO:0000313" key="3">
    <source>
        <dbReference type="Proteomes" id="UP000664132"/>
    </source>
</evidence>
<protein>
    <submittedName>
        <fullName evidence="2">Uncharacterized protein</fullName>
    </submittedName>
</protein>
<reference evidence="2" key="1">
    <citation type="submission" date="2021-02" db="EMBL/GenBank/DDBJ databases">
        <title>Genome sequence Cadophora malorum strain M34.</title>
        <authorList>
            <person name="Stefanovic E."/>
            <person name="Vu D."/>
            <person name="Scully C."/>
            <person name="Dijksterhuis J."/>
            <person name="Roader J."/>
            <person name="Houbraken J."/>
        </authorList>
    </citation>
    <scope>NUCLEOTIDE SEQUENCE</scope>
    <source>
        <strain evidence="2">M34</strain>
    </source>
</reference>
<dbReference type="EMBL" id="JAFJYH010000123">
    <property type="protein sequence ID" value="KAG4418684.1"/>
    <property type="molecule type" value="Genomic_DNA"/>
</dbReference>